<dbReference type="InterPro" id="IPR010978">
    <property type="entry name" value="tRNA-bd_arm"/>
</dbReference>
<dbReference type="PANTHER" id="PTHR11946">
    <property type="entry name" value="VALYL-TRNA SYNTHETASES"/>
    <property type="match status" value="1"/>
</dbReference>
<dbReference type="GO" id="GO:0004832">
    <property type="term" value="F:valine-tRNA ligase activity"/>
    <property type="evidence" value="ECO:0007669"/>
    <property type="project" value="UniProtKB-EC"/>
</dbReference>
<feature type="domain" description="Methionyl/Valyl/Leucyl/Isoleucyl-tRNA synthetase anticodon-binding" evidence="9">
    <location>
        <begin position="4"/>
        <end position="102"/>
    </location>
</feature>
<dbReference type="EMBL" id="CP022714">
    <property type="protein sequence ID" value="ASU14069.1"/>
    <property type="molecule type" value="Genomic_DNA"/>
</dbReference>
<sequence>MIGTEINNFIYGDFSSRYIELIKTRKNGFYARKLLRKVLIILHPFLPFLTDFLMEKIFKMEILEQKMPRIRQFKENQKVENILEIIDTLRTYREKFQISKKIILEYCIINDKFSNAEIDIINKLTFGKWLENKELVIKTKNFEIAIKVPEELKKEQKGRELKEIQFLKSEILRAEKILTNKGFLEKAPREKIDLERTKLEKLKEKLAFYEKK</sequence>
<evidence type="ECO:0000256" key="2">
    <source>
        <dbReference type="ARBA" id="ARBA00022598"/>
    </source>
</evidence>
<evidence type="ECO:0000313" key="10">
    <source>
        <dbReference type="EMBL" id="ASU14069.1"/>
    </source>
</evidence>
<gene>
    <name evidence="10" type="primary">valS_2</name>
    <name evidence="10" type="ORF">CIB43_00158</name>
</gene>
<comment type="catalytic activity">
    <reaction evidence="8">
        <text>tRNA(Val) + L-valine + ATP = L-valyl-tRNA(Val) + AMP + diphosphate</text>
        <dbReference type="Rhea" id="RHEA:10704"/>
        <dbReference type="Rhea" id="RHEA-COMP:9672"/>
        <dbReference type="Rhea" id="RHEA-COMP:9708"/>
        <dbReference type="ChEBI" id="CHEBI:30616"/>
        <dbReference type="ChEBI" id="CHEBI:33019"/>
        <dbReference type="ChEBI" id="CHEBI:57762"/>
        <dbReference type="ChEBI" id="CHEBI:78442"/>
        <dbReference type="ChEBI" id="CHEBI:78537"/>
        <dbReference type="ChEBI" id="CHEBI:456215"/>
        <dbReference type="EC" id="6.1.1.9"/>
    </reaction>
</comment>
<dbReference type="EC" id="6.1.1.9" evidence="1"/>
<dbReference type="InterPro" id="IPR009080">
    <property type="entry name" value="tRNAsynth_Ia_anticodon-bd"/>
</dbReference>
<dbReference type="Gene3D" id="1.10.730.10">
    <property type="entry name" value="Isoleucyl-tRNA Synthetase, Domain 1"/>
    <property type="match status" value="1"/>
</dbReference>
<dbReference type="InterPro" id="IPR037118">
    <property type="entry name" value="Val-tRNA_synth_C_sf"/>
</dbReference>
<dbReference type="GO" id="GO:0005829">
    <property type="term" value="C:cytosol"/>
    <property type="evidence" value="ECO:0007669"/>
    <property type="project" value="TreeGrafter"/>
</dbReference>
<evidence type="ECO:0000256" key="8">
    <source>
        <dbReference type="ARBA" id="ARBA00047552"/>
    </source>
</evidence>
<keyword evidence="5" id="KW-0648">Protein biosynthesis</keyword>
<dbReference type="Pfam" id="PF08264">
    <property type="entry name" value="Anticodon_1"/>
    <property type="match status" value="1"/>
</dbReference>
<keyword evidence="2 10" id="KW-0436">Ligase</keyword>
<evidence type="ECO:0000256" key="4">
    <source>
        <dbReference type="ARBA" id="ARBA00022840"/>
    </source>
</evidence>
<dbReference type="AlphaFoldDB" id="A0A223M939"/>
<dbReference type="Gene3D" id="1.10.287.380">
    <property type="entry name" value="Valyl-tRNA synthetase, C-terminal domain"/>
    <property type="match status" value="1"/>
</dbReference>
<evidence type="ECO:0000256" key="7">
    <source>
        <dbReference type="ARBA" id="ARBA00029936"/>
    </source>
</evidence>
<accession>A0A223M939</accession>
<dbReference type="GO" id="GO:0005524">
    <property type="term" value="F:ATP binding"/>
    <property type="evidence" value="ECO:0007669"/>
    <property type="project" value="UniProtKB-KW"/>
</dbReference>
<dbReference type="GO" id="GO:0006438">
    <property type="term" value="P:valyl-tRNA aminoacylation"/>
    <property type="evidence" value="ECO:0007669"/>
    <property type="project" value="InterPro"/>
</dbReference>
<keyword evidence="6" id="KW-0030">Aminoacyl-tRNA synthetase</keyword>
<reference evidence="10 11" key="1">
    <citation type="submission" date="2017-08" db="EMBL/GenBank/DDBJ databases">
        <title>The complete genome sequence of a Mycoplasma hyopneumoniae isolate in Korea.</title>
        <authorList>
            <person name="Han J."/>
            <person name="Lee N."/>
        </authorList>
    </citation>
    <scope>NUCLEOTIDE SEQUENCE [LARGE SCALE GENOMIC DNA]</scope>
    <source>
        <strain evidence="10 11">KM014</strain>
    </source>
</reference>
<evidence type="ECO:0000256" key="5">
    <source>
        <dbReference type="ARBA" id="ARBA00022917"/>
    </source>
</evidence>
<evidence type="ECO:0000256" key="6">
    <source>
        <dbReference type="ARBA" id="ARBA00023146"/>
    </source>
</evidence>
<dbReference type="SUPFAM" id="SSF46589">
    <property type="entry name" value="tRNA-binding arm"/>
    <property type="match status" value="1"/>
</dbReference>
<keyword evidence="3" id="KW-0547">Nucleotide-binding</keyword>
<evidence type="ECO:0000256" key="1">
    <source>
        <dbReference type="ARBA" id="ARBA00013169"/>
    </source>
</evidence>
<dbReference type="SUPFAM" id="SSF47323">
    <property type="entry name" value="Anticodon-binding domain of a subclass of class I aminoacyl-tRNA synthetases"/>
    <property type="match status" value="1"/>
</dbReference>
<dbReference type="Proteomes" id="UP000215452">
    <property type="component" value="Chromosome"/>
</dbReference>
<keyword evidence="4" id="KW-0067">ATP-binding</keyword>
<organism evidence="10 11">
    <name type="scientific">Mesomycoplasma hyopneumoniae</name>
    <name type="common">Mycoplasma hyopneumoniae</name>
    <dbReference type="NCBI Taxonomy" id="2099"/>
    <lineage>
        <taxon>Bacteria</taxon>
        <taxon>Bacillati</taxon>
        <taxon>Mycoplasmatota</taxon>
        <taxon>Mycoplasmoidales</taxon>
        <taxon>Metamycoplasmataceae</taxon>
        <taxon>Mesomycoplasma</taxon>
    </lineage>
</organism>
<name>A0A223M939_MESHO</name>
<protein>
    <recommendedName>
        <fullName evidence="1">valine--tRNA ligase</fullName>
        <ecNumber evidence="1">6.1.1.9</ecNumber>
    </recommendedName>
    <alternativeName>
        <fullName evidence="7">Valyl-tRNA synthetase</fullName>
    </alternativeName>
</protein>
<evidence type="ECO:0000313" key="11">
    <source>
        <dbReference type="Proteomes" id="UP000215452"/>
    </source>
</evidence>
<dbReference type="InterPro" id="IPR013155">
    <property type="entry name" value="M/V/L/I-tRNA-synth_anticd-bd"/>
</dbReference>
<evidence type="ECO:0000259" key="9">
    <source>
        <dbReference type="Pfam" id="PF08264"/>
    </source>
</evidence>
<proteinExistence type="predicted"/>
<evidence type="ECO:0000256" key="3">
    <source>
        <dbReference type="ARBA" id="ARBA00022741"/>
    </source>
</evidence>
<dbReference type="InterPro" id="IPR002303">
    <property type="entry name" value="Valyl-tRNA_ligase"/>
</dbReference>
<dbReference type="PANTHER" id="PTHR11946:SF93">
    <property type="entry name" value="VALINE--TRNA LIGASE, CHLOROPLASTIC_MITOCHONDRIAL 2"/>
    <property type="match status" value="1"/>
</dbReference>